<sequence>MFGTKQEAKILIQDHAVETRRNIKIIKDDGGRVRAICKGPLPTFEIREDGTQVGCIQQKHKDRGAENCKDKGKGPDLPKVKNVGGRGKKTNPYLYQCPWTLYFGKDSETESWMMKTLNTTHKCLQTRSINACTSTFLAKRLVDQVEENPEIPVRAVQEQFQRRFKVAISKMKAYRAKVKAKQQVEGDYFSQYELLWDYANEIKKANLGTTVRIDVEQPGIHTDATRKFRRIYVCYGALKEGFKALGRDLLGLDGAFMKGPFPGQILSAVSVDSNTGIYPVCFAIVEAENRSSWTWFLELLGEDMELSRNSNFTFISDRQKGLLPAFESLFPCAEHRFCLRHIH</sequence>
<organism evidence="3 4">
    <name type="scientific">Tagetes erecta</name>
    <name type="common">African marigold</name>
    <dbReference type="NCBI Taxonomy" id="13708"/>
    <lineage>
        <taxon>Eukaryota</taxon>
        <taxon>Viridiplantae</taxon>
        <taxon>Streptophyta</taxon>
        <taxon>Embryophyta</taxon>
        <taxon>Tracheophyta</taxon>
        <taxon>Spermatophyta</taxon>
        <taxon>Magnoliopsida</taxon>
        <taxon>eudicotyledons</taxon>
        <taxon>Gunneridae</taxon>
        <taxon>Pentapetalae</taxon>
        <taxon>asterids</taxon>
        <taxon>campanulids</taxon>
        <taxon>Asterales</taxon>
        <taxon>Asteraceae</taxon>
        <taxon>Asteroideae</taxon>
        <taxon>Heliantheae alliance</taxon>
        <taxon>Tageteae</taxon>
        <taxon>Tagetes</taxon>
    </lineage>
</organism>
<evidence type="ECO:0000313" key="4">
    <source>
        <dbReference type="Proteomes" id="UP001229421"/>
    </source>
</evidence>
<dbReference type="AlphaFoldDB" id="A0AAD8ND54"/>
<feature type="compositionally biased region" description="Basic and acidic residues" evidence="1">
    <location>
        <begin position="64"/>
        <end position="79"/>
    </location>
</feature>
<comment type="caution">
    <text evidence="3">The sequence shown here is derived from an EMBL/GenBank/DDBJ whole genome shotgun (WGS) entry which is preliminary data.</text>
</comment>
<dbReference type="Proteomes" id="UP001229421">
    <property type="component" value="Unassembled WGS sequence"/>
</dbReference>
<dbReference type="InterPro" id="IPR018289">
    <property type="entry name" value="MULE_transposase_dom"/>
</dbReference>
<name>A0AAD8ND54_TARER</name>
<evidence type="ECO:0000256" key="1">
    <source>
        <dbReference type="SAM" id="MobiDB-lite"/>
    </source>
</evidence>
<gene>
    <name evidence="3" type="ORF">QVD17_37954</name>
</gene>
<accession>A0AAD8ND54</accession>
<dbReference type="EMBL" id="JAUHHV010000010">
    <property type="protein sequence ID" value="KAK1411405.1"/>
    <property type="molecule type" value="Genomic_DNA"/>
</dbReference>
<evidence type="ECO:0000259" key="2">
    <source>
        <dbReference type="Pfam" id="PF10551"/>
    </source>
</evidence>
<reference evidence="3" key="1">
    <citation type="journal article" date="2023" name="bioRxiv">
        <title>Improved chromosome-level genome assembly for marigold (Tagetes erecta).</title>
        <authorList>
            <person name="Jiang F."/>
            <person name="Yuan L."/>
            <person name="Wang S."/>
            <person name="Wang H."/>
            <person name="Xu D."/>
            <person name="Wang A."/>
            <person name="Fan W."/>
        </authorList>
    </citation>
    <scope>NUCLEOTIDE SEQUENCE</scope>
    <source>
        <strain evidence="3">WSJ</strain>
        <tissue evidence="3">Leaf</tissue>
    </source>
</reference>
<feature type="region of interest" description="Disordered" evidence="1">
    <location>
        <begin position="64"/>
        <end position="84"/>
    </location>
</feature>
<keyword evidence="4" id="KW-1185">Reference proteome</keyword>
<dbReference type="PANTHER" id="PTHR31973">
    <property type="entry name" value="POLYPROTEIN, PUTATIVE-RELATED"/>
    <property type="match status" value="1"/>
</dbReference>
<dbReference type="PANTHER" id="PTHR31973:SF190">
    <property type="entry name" value="MULE TRANSPOSASE DOMAIN-CONTAINING PROTEIN"/>
    <property type="match status" value="1"/>
</dbReference>
<feature type="domain" description="MULE transposase" evidence="2">
    <location>
        <begin position="250"/>
        <end position="342"/>
    </location>
</feature>
<evidence type="ECO:0000313" key="3">
    <source>
        <dbReference type="EMBL" id="KAK1411405.1"/>
    </source>
</evidence>
<protein>
    <recommendedName>
        <fullName evidence="2">MULE transposase domain-containing protein</fullName>
    </recommendedName>
</protein>
<proteinExistence type="predicted"/>
<dbReference type="Pfam" id="PF10551">
    <property type="entry name" value="MULE"/>
    <property type="match status" value="1"/>
</dbReference>